<feature type="region of interest" description="Disordered" evidence="1">
    <location>
        <begin position="302"/>
        <end position="349"/>
    </location>
</feature>
<evidence type="ECO:0000313" key="2">
    <source>
        <dbReference type="EMBL" id="KAK3098038.1"/>
    </source>
</evidence>
<evidence type="ECO:0000313" key="3">
    <source>
        <dbReference type="Proteomes" id="UP001186944"/>
    </source>
</evidence>
<protein>
    <submittedName>
        <fullName evidence="2">Uncharacterized protein</fullName>
    </submittedName>
</protein>
<feature type="compositionally biased region" description="Low complexity" evidence="1">
    <location>
        <begin position="759"/>
        <end position="771"/>
    </location>
</feature>
<feature type="region of interest" description="Disordered" evidence="1">
    <location>
        <begin position="757"/>
        <end position="817"/>
    </location>
</feature>
<organism evidence="2 3">
    <name type="scientific">Pinctada imbricata</name>
    <name type="common">Atlantic pearl-oyster</name>
    <name type="synonym">Pinctada martensii</name>
    <dbReference type="NCBI Taxonomy" id="66713"/>
    <lineage>
        <taxon>Eukaryota</taxon>
        <taxon>Metazoa</taxon>
        <taxon>Spiralia</taxon>
        <taxon>Lophotrochozoa</taxon>
        <taxon>Mollusca</taxon>
        <taxon>Bivalvia</taxon>
        <taxon>Autobranchia</taxon>
        <taxon>Pteriomorphia</taxon>
        <taxon>Pterioida</taxon>
        <taxon>Pterioidea</taxon>
        <taxon>Pteriidae</taxon>
        <taxon>Pinctada</taxon>
    </lineage>
</organism>
<sequence>MKDAEFIKVDTTDSNCSNKAYLNGQHQKDTLTMTNSIVLEKGVNQTTRNNDRETFISKFDDINQTNQLSNNTASTAVRPAIYEFIEGKGRLTPKAKEKKSVKRSSRRKRQNIIKSDLPQNMFAAVHTARSLNINLSPRDDTGNIPAYAQTANRQHVLKGEEHEHELRASQIDDSVLGKRTPTSQENINKNILNETFVCGFSIQKLETPISHSKLPDKLSSNTSSSTIRTFPYVGEKQSEGKLKDLRLGLGYNHSLSEIDPSSPFLQTLTIQGSTVVNIGGQDDRNVQTSADQDTKINDLVEENDRNPKKRRRTIPAILSKSKSSPTVRELLQRSRSYSRNQESPFNEDECKASIKISSSTESSSNLLPTTIPPKHASVNMSVNGSHVDVQGSSTLSSYSLCNKIGNERVFSKRYKNTRYSIPFKGPSIIIPKNYDAGLARIGFIQSPTPKTSDSLILPRLTEDDPIVIRDILNNSGRVTSLPTMSYSDSTSKTSSKSHLKKTPEKIQRKNSLPNTGVRLQNSKSRDRRKAKHNQIEHIPKAEYISNMDDSCLGNATKSSDLSVEGKAMQDSPQFNGIFKNTAAKKEFTTLKDYHESTGRQLLTRQSPQCSGVYQHPFVGKFSEFLAKKQALPSDDSSPKNNELDNFVPVPSNSTVLPQVSGSKKDTTSKSSSDCYFCDVEQLISNASLQNELEQISMCDHAYTKVRDVPTSRFPTPIGLRSRTIAKDSLEGIDTFRTVPVYAFTYGEQLLILPSPLQPGDPVTPATTPDPTFSGQLSNGTNQLMYRSLPSRGKNNKKINQRVDKRDKRRKGNRAPKVSSSKLEFVKMVNLTPVVSTKKKRTNLEKVIANIQKSRSAVLLNEKANNVFIARVIQIERSNDNIFTQISNVVELEMFDGADPSLKRWQEYEDYNVRLEYDNVSGAIKKIEADSLTSGFYKIMKTGMEMSNEQEAKTLATLQITLPNARTILNDLSFIAIGKIIKDCRVKRTPANIQKHSNLEYLLHSLASLCVVEDCDSHVSDRSYLPKVHSPKWYTGRLFESLHIDKQGGK</sequence>
<dbReference type="EMBL" id="VSWD01000007">
    <property type="protein sequence ID" value="KAK3098038.1"/>
    <property type="molecule type" value="Genomic_DNA"/>
</dbReference>
<dbReference type="AlphaFoldDB" id="A0AA89BVT7"/>
<feature type="compositionally biased region" description="Polar residues" evidence="1">
    <location>
        <begin position="772"/>
        <end position="784"/>
    </location>
</feature>
<gene>
    <name evidence="2" type="ORF">FSP39_015525</name>
</gene>
<reference evidence="2" key="1">
    <citation type="submission" date="2019-08" db="EMBL/GenBank/DDBJ databases">
        <title>The improved chromosome-level genome for the pearl oyster Pinctada fucata martensii using PacBio sequencing and Hi-C.</title>
        <authorList>
            <person name="Zheng Z."/>
        </authorList>
    </citation>
    <scope>NUCLEOTIDE SEQUENCE</scope>
    <source>
        <strain evidence="2">ZZ-2019</strain>
        <tissue evidence="2">Adductor muscle</tissue>
    </source>
</reference>
<feature type="compositionally biased region" description="Polar residues" evidence="1">
    <location>
        <begin position="509"/>
        <end position="522"/>
    </location>
</feature>
<accession>A0AA89BVT7</accession>
<name>A0AA89BVT7_PINIB</name>
<proteinExistence type="predicted"/>
<keyword evidence="3" id="KW-1185">Reference proteome</keyword>
<feature type="compositionally biased region" description="Polar residues" evidence="1">
    <location>
        <begin position="333"/>
        <end position="344"/>
    </location>
</feature>
<dbReference type="Proteomes" id="UP001186944">
    <property type="component" value="Unassembled WGS sequence"/>
</dbReference>
<feature type="compositionally biased region" description="Polar residues" evidence="1">
    <location>
        <begin position="650"/>
        <end position="661"/>
    </location>
</feature>
<feature type="region of interest" description="Disordered" evidence="1">
    <location>
        <begin position="479"/>
        <end position="533"/>
    </location>
</feature>
<feature type="compositionally biased region" description="Low complexity" evidence="1">
    <location>
        <begin position="483"/>
        <end position="494"/>
    </location>
</feature>
<feature type="region of interest" description="Disordered" evidence="1">
    <location>
        <begin position="630"/>
        <end position="671"/>
    </location>
</feature>
<comment type="caution">
    <text evidence="2">The sequence shown here is derived from an EMBL/GenBank/DDBJ whole genome shotgun (WGS) entry which is preliminary data.</text>
</comment>
<evidence type="ECO:0000256" key="1">
    <source>
        <dbReference type="SAM" id="MobiDB-lite"/>
    </source>
</evidence>